<evidence type="ECO:0000313" key="2">
    <source>
        <dbReference type="Proteomes" id="UP001289374"/>
    </source>
</evidence>
<dbReference type="AlphaFoldDB" id="A0AAE1W082"/>
<proteinExistence type="predicted"/>
<dbReference type="Proteomes" id="UP001289374">
    <property type="component" value="Unassembled WGS sequence"/>
</dbReference>
<dbReference type="PANTHER" id="PTHR11439:SF467">
    <property type="entry name" value="INTEGRASE CATALYTIC DOMAIN-CONTAINING PROTEIN"/>
    <property type="match status" value="1"/>
</dbReference>
<organism evidence="1 2">
    <name type="scientific">Sesamum angolense</name>
    <dbReference type="NCBI Taxonomy" id="2727404"/>
    <lineage>
        <taxon>Eukaryota</taxon>
        <taxon>Viridiplantae</taxon>
        <taxon>Streptophyta</taxon>
        <taxon>Embryophyta</taxon>
        <taxon>Tracheophyta</taxon>
        <taxon>Spermatophyta</taxon>
        <taxon>Magnoliopsida</taxon>
        <taxon>eudicotyledons</taxon>
        <taxon>Gunneridae</taxon>
        <taxon>Pentapetalae</taxon>
        <taxon>asterids</taxon>
        <taxon>lamiids</taxon>
        <taxon>Lamiales</taxon>
        <taxon>Pedaliaceae</taxon>
        <taxon>Sesamum</taxon>
    </lineage>
</organism>
<reference evidence="1" key="2">
    <citation type="journal article" date="2024" name="Plant">
        <title>Genomic evolution and insights into agronomic trait innovations of Sesamum species.</title>
        <authorList>
            <person name="Miao H."/>
            <person name="Wang L."/>
            <person name="Qu L."/>
            <person name="Liu H."/>
            <person name="Sun Y."/>
            <person name="Le M."/>
            <person name="Wang Q."/>
            <person name="Wei S."/>
            <person name="Zheng Y."/>
            <person name="Lin W."/>
            <person name="Duan Y."/>
            <person name="Cao H."/>
            <person name="Xiong S."/>
            <person name="Wang X."/>
            <person name="Wei L."/>
            <person name="Li C."/>
            <person name="Ma Q."/>
            <person name="Ju M."/>
            <person name="Zhao R."/>
            <person name="Li G."/>
            <person name="Mu C."/>
            <person name="Tian Q."/>
            <person name="Mei H."/>
            <person name="Zhang T."/>
            <person name="Gao T."/>
            <person name="Zhang H."/>
        </authorList>
    </citation>
    <scope>NUCLEOTIDE SEQUENCE</scope>
    <source>
        <strain evidence="1">K16</strain>
    </source>
</reference>
<keyword evidence="2" id="KW-1185">Reference proteome</keyword>
<protein>
    <submittedName>
        <fullName evidence="1">Secreted RxLR effector protein</fullName>
    </submittedName>
</protein>
<evidence type="ECO:0000313" key="1">
    <source>
        <dbReference type="EMBL" id="KAK4382479.1"/>
    </source>
</evidence>
<gene>
    <name evidence="1" type="ORF">Sango_2867400</name>
</gene>
<comment type="caution">
    <text evidence="1">The sequence shown here is derived from an EMBL/GenBank/DDBJ whole genome shotgun (WGS) entry which is preliminary data.</text>
</comment>
<sequence length="180" mass="20493">MDDILLASNDIGLLHETKRFLAKNFEMKDLSEASYVLGLYAFGYYIHHCIVGQIFEKSSVGPLKSSQKRTENCFTYQRIDQLEIIGYTDLNFAGCQDSMKPTSGYIYMLVMGAISWKSAKQSVIAYSTMAATFVPCYEVYNHRIWLHILVTGLCIVDIDRLSYFVTISLWCYTPTTIGAR</sequence>
<name>A0AAE1W082_9LAMI</name>
<accession>A0AAE1W082</accession>
<dbReference type="EMBL" id="JACGWL010000688">
    <property type="protein sequence ID" value="KAK4382479.1"/>
    <property type="molecule type" value="Genomic_DNA"/>
</dbReference>
<reference evidence="1" key="1">
    <citation type="submission" date="2020-06" db="EMBL/GenBank/DDBJ databases">
        <authorList>
            <person name="Li T."/>
            <person name="Hu X."/>
            <person name="Zhang T."/>
            <person name="Song X."/>
            <person name="Zhang H."/>
            <person name="Dai N."/>
            <person name="Sheng W."/>
            <person name="Hou X."/>
            <person name="Wei L."/>
        </authorList>
    </citation>
    <scope>NUCLEOTIDE SEQUENCE</scope>
    <source>
        <strain evidence="1">K16</strain>
        <tissue evidence="1">Leaf</tissue>
    </source>
</reference>
<dbReference type="PANTHER" id="PTHR11439">
    <property type="entry name" value="GAG-POL-RELATED RETROTRANSPOSON"/>
    <property type="match status" value="1"/>
</dbReference>